<evidence type="ECO:0000259" key="2">
    <source>
        <dbReference type="Pfam" id="PF06172"/>
    </source>
</evidence>
<keyword evidence="4" id="KW-1185">Reference proteome</keyword>
<dbReference type="CDD" id="cd00609">
    <property type="entry name" value="AAT_like"/>
    <property type="match status" value="1"/>
</dbReference>
<evidence type="ECO:0000313" key="3">
    <source>
        <dbReference type="EMBL" id="CAH1786001.1"/>
    </source>
</evidence>
<evidence type="ECO:0000259" key="1">
    <source>
        <dbReference type="Pfam" id="PF00155"/>
    </source>
</evidence>
<dbReference type="SUPFAM" id="SSF53383">
    <property type="entry name" value="PLP-dependent transferases"/>
    <property type="match status" value="1"/>
</dbReference>
<dbReference type="AlphaFoldDB" id="A0A8J1U0Y2"/>
<dbReference type="EMBL" id="CAIIXF020000006">
    <property type="protein sequence ID" value="CAH1786001.1"/>
    <property type="molecule type" value="Genomic_DNA"/>
</dbReference>
<organism evidence="3 4">
    <name type="scientific">Owenia fusiformis</name>
    <name type="common">Polychaete worm</name>
    <dbReference type="NCBI Taxonomy" id="6347"/>
    <lineage>
        <taxon>Eukaryota</taxon>
        <taxon>Metazoa</taxon>
        <taxon>Spiralia</taxon>
        <taxon>Lophotrochozoa</taxon>
        <taxon>Annelida</taxon>
        <taxon>Polychaeta</taxon>
        <taxon>Sedentaria</taxon>
        <taxon>Canalipalpata</taxon>
        <taxon>Sabellida</taxon>
        <taxon>Oweniida</taxon>
        <taxon>Oweniidae</taxon>
        <taxon>Owenia</taxon>
    </lineage>
</organism>
<dbReference type="Pfam" id="PF06172">
    <property type="entry name" value="Cupin_5"/>
    <property type="match status" value="1"/>
</dbReference>
<dbReference type="InterPro" id="IPR015421">
    <property type="entry name" value="PyrdxlP-dep_Trfase_major"/>
</dbReference>
<evidence type="ECO:0000313" key="4">
    <source>
        <dbReference type="Proteomes" id="UP000749559"/>
    </source>
</evidence>
<accession>A0A8J1U0Y2</accession>
<dbReference type="Gene3D" id="3.40.640.10">
    <property type="entry name" value="Type I PLP-dependent aspartate aminotransferase-like (Major domain)"/>
    <property type="match status" value="1"/>
</dbReference>
<dbReference type="InterPro" id="IPR009327">
    <property type="entry name" value="Cupin_DUF985"/>
</dbReference>
<sequence length="613" mass="68434">MGDNNFKTLFDELGMTPEPTETDQCSLTMGAPGDSCLKECQLIMQKAAAKRLEESDAMYLFQYGPASGDGPFKKALATFLSTEYKDTVKESSLYLTTGASQGLYLTASLLFNTGDTVFIEDPTYFIAINLLRDDLGLNVVPVPTDDKGLLVDEFEKLLELHLSSSTNAMTSPKMFRSMLYFIPTYNNPKGGCLPPDRCEKLVALARKFNTLLFCDDVYNILYYEDTIPPRFLTYDKETDPDFQGHVLSCGTFSKLFGPGVRLGWIEASNRIINLFVKSSYSDSGGSKNHLVSGLMTTVLTEGLQAAHIDKLRKKYGSRLAAVIALLKEKLPKTVVVSEPKGGYFIWIELPLWCDAVQLVLMAKEQYNVTFLPGTRCTPTGKYGNCIRISFSYYELEPLLEGVKRLCRAVCQYMTANEPMNNGSIEPVQQEDNVSEPTKSTPAQRLIEALGLEPHTVAGNLKLKYTSKLKLGFIAKRNKQSSTEQDKSLDLPAASSIYMLLQGEEYLSWHTIAADELLFFHEGSPIKVHQISACGDYTCINLGRPLDGHNYQVQIPQRCWYAIELAQKHDGAYGLYSEVISPGFHPDLYESGSKEELIEKFPQHAKIITRLSEK</sequence>
<proteinExistence type="predicted"/>
<feature type="domain" description="DUF985" evidence="2">
    <location>
        <begin position="443"/>
        <end position="586"/>
    </location>
</feature>
<dbReference type="PANTHER" id="PTHR42858:SF1">
    <property type="entry name" value="LD15494P"/>
    <property type="match status" value="1"/>
</dbReference>
<dbReference type="Gene3D" id="3.90.1150.10">
    <property type="entry name" value="Aspartate Aminotransferase, domain 1"/>
    <property type="match status" value="1"/>
</dbReference>
<dbReference type="InterPro" id="IPR015422">
    <property type="entry name" value="PyrdxlP-dep_Trfase_small"/>
</dbReference>
<dbReference type="GO" id="GO:0047536">
    <property type="term" value="F:2-aminoadipate transaminase activity"/>
    <property type="evidence" value="ECO:0007669"/>
    <property type="project" value="TreeGrafter"/>
</dbReference>
<dbReference type="InterPro" id="IPR011051">
    <property type="entry name" value="RmlC_Cupin_sf"/>
</dbReference>
<dbReference type="PANTHER" id="PTHR42858">
    <property type="entry name" value="AMINOTRANSFERASE"/>
    <property type="match status" value="1"/>
</dbReference>
<dbReference type="SUPFAM" id="SSF51182">
    <property type="entry name" value="RmlC-like cupins"/>
    <property type="match status" value="1"/>
</dbReference>
<dbReference type="GO" id="GO:0030170">
    <property type="term" value="F:pyridoxal phosphate binding"/>
    <property type="evidence" value="ECO:0007669"/>
    <property type="project" value="InterPro"/>
</dbReference>
<dbReference type="OrthoDB" id="7042322at2759"/>
<dbReference type="InterPro" id="IPR004839">
    <property type="entry name" value="Aminotransferase_I/II_large"/>
</dbReference>
<dbReference type="CDD" id="cd06121">
    <property type="entry name" value="cupin_YML079wp"/>
    <property type="match status" value="1"/>
</dbReference>
<reference evidence="3" key="1">
    <citation type="submission" date="2022-03" db="EMBL/GenBank/DDBJ databases">
        <authorList>
            <person name="Martin C."/>
        </authorList>
    </citation>
    <scope>NUCLEOTIDE SEQUENCE</scope>
</reference>
<dbReference type="Proteomes" id="UP000749559">
    <property type="component" value="Unassembled WGS sequence"/>
</dbReference>
<comment type="caution">
    <text evidence="3">The sequence shown here is derived from an EMBL/GenBank/DDBJ whole genome shotgun (WGS) entry which is preliminary data.</text>
</comment>
<dbReference type="Pfam" id="PF00155">
    <property type="entry name" value="Aminotran_1_2"/>
    <property type="match status" value="1"/>
</dbReference>
<dbReference type="InterPro" id="IPR015424">
    <property type="entry name" value="PyrdxlP-dep_Trfase"/>
</dbReference>
<dbReference type="Gene3D" id="2.60.120.10">
    <property type="entry name" value="Jelly Rolls"/>
    <property type="match status" value="1"/>
</dbReference>
<name>A0A8J1U0Y2_OWEFU</name>
<dbReference type="InterPro" id="IPR014710">
    <property type="entry name" value="RmlC-like_jellyroll"/>
</dbReference>
<feature type="domain" description="Aminotransferase class I/classII large" evidence="1">
    <location>
        <begin position="44"/>
        <end position="391"/>
    </location>
</feature>
<gene>
    <name evidence="3" type="ORF">OFUS_LOCUS11975</name>
</gene>
<protein>
    <submittedName>
        <fullName evidence="3">Uncharacterized protein</fullName>
    </submittedName>
</protein>